<evidence type="ECO:0000256" key="1">
    <source>
        <dbReference type="ARBA" id="ARBA00022679"/>
    </source>
</evidence>
<dbReference type="PATRIC" id="fig|1590042.3.peg.1876"/>
<evidence type="ECO:0000313" key="4">
    <source>
        <dbReference type="EMBL" id="MCS5709242.1"/>
    </source>
</evidence>
<dbReference type="PROSITE" id="PS51096">
    <property type="entry name" value="PTS_EIIA_TYPE_4"/>
    <property type="match status" value="1"/>
</dbReference>
<dbReference type="EMBL" id="LKHV02000001">
    <property type="protein sequence ID" value="MCS5709242.1"/>
    <property type="molecule type" value="Genomic_DNA"/>
</dbReference>
<gene>
    <name evidence="3" type="primary">manX</name>
    <name evidence="4" type="ORF">CC99x_010025</name>
    <name evidence="3" type="ORF">CC99x_01845</name>
</gene>
<dbReference type="Proteomes" id="UP000051494">
    <property type="component" value="Unassembled WGS sequence"/>
</dbReference>
<dbReference type="OrthoDB" id="7065728at2"/>
<reference evidence="3" key="1">
    <citation type="submission" date="2015-09" db="EMBL/GenBank/DDBJ databases">
        <title>Draft Genome Sequences of Two Novel Amoeba-resistant Intranuclear Bacteria, Candidatus Berkiella cookevillensis and Candidatus Berkiella aquae.</title>
        <authorList>
            <person name="Mehari Y.T."/>
            <person name="Arivett B.A."/>
            <person name="Farone A.L."/>
            <person name="Gunderson J.H."/>
            <person name="Farone M.B."/>
        </authorList>
    </citation>
    <scope>NUCLEOTIDE SEQUENCE [LARGE SCALE GENOMIC DNA]</scope>
    <source>
        <strain evidence="3">CC99</strain>
    </source>
</reference>
<accession>A0A0Q9YC32</accession>
<dbReference type="GO" id="GO:0016740">
    <property type="term" value="F:transferase activity"/>
    <property type="evidence" value="ECO:0007669"/>
    <property type="project" value="UniProtKB-KW"/>
</dbReference>
<reference evidence="4" key="2">
    <citation type="journal article" date="2016" name="Genome Announc.">
        <title>Draft Genome Sequences of Two Novel Amoeba-Resistant Intranuclear Bacteria, 'Candidatus Berkiella cookevillensis' and 'Candidatus Berkiella aquae'.</title>
        <authorList>
            <person name="Mehari Y.T."/>
            <person name="Arivett B.A."/>
            <person name="Farone A.L."/>
            <person name="Gunderson J.H."/>
            <person name="Farone M.B."/>
        </authorList>
    </citation>
    <scope>NUCLEOTIDE SEQUENCE</scope>
    <source>
        <strain evidence="4">CC99</strain>
    </source>
</reference>
<sequence>MSVGILLITHSGIGGALLNVAYGTFGQLPLEISQLSVSRDPDPELLIAKAGYLVRKLDSGEGVLVMTDMFGSTPSNVAQGLQQQGFAIRVIAGLNLPMLFRVLNYPILPLDQLAKKAVSGGQDGIFEPLTDLNLMLTNESCNRPFHKKKKKISNLAIVDPYGYE</sequence>
<dbReference type="InterPro" id="IPR004701">
    <property type="entry name" value="PTS_EIIA_man-typ"/>
</dbReference>
<dbReference type="Pfam" id="PF03610">
    <property type="entry name" value="EIIA-man"/>
    <property type="match status" value="1"/>
</dbReference>
<dbReference type="STRING" id="437022.CC99x_01845"/>
<name>A0A0Q9YC32_9GAMM</name>
<keyword evidence="5" id="KW-1185">Reference proteome</keyword>
<comment type="caution">
    <text evidence="3">The sequence shown here is derived from an EMBL/GenBank/DDBJ whole genome shotgun (WGS) entry which is preliminary data.</text>
</comment>
<dbReference type="AlphaFoldDB" id="A0A0Q9YC32"/>
<dbReference type="RefSeq" id="WP_077065447.1">
    <property type="nucleotide sequence ID" value="NZ_LKHV02000001.1"/>
</dbReference>
<dbReference type="EMBL" id="LKHV01000009">
    <property type="protein sequence ID" value="KRG18133.1"/>
    <property type="molecule type" value="Genomic_DNA"/>
</dbReference>
<dbReference type="InterPro" id="IPR036662">
    <property type="entry name" value="PTS_EIIA_man-typ_sf"/>
</dbReference>
<evidence type="ECO:0000313" key="5">
    <source>
        <dbReference type="Proteomes" id="UP000051494"/>
    </source>
</evidence>
<dbReference type="PANTHER" id="PTHR33799">
    <property type="entry name" value="PTS PERMEASE-RELATED-RELATED"/>
    <property type="match status" value="1"/>
</dbReference>
<evidence type="ECO:0000259" key="2">
    <source>
        <dbReference type="PROSITE" id="PS51096"/>
    </source>
</evidence>
<proteinExistence type="predicted"/>
<dbReference type="PANTHER" id="PTHR33799:SF1">
    <property type="entry name" value="PTS SYSTEM MANNOSE-SPECIFIC EIIAB COMPONENT-RELATED"/>
    <property type="match status" value="1"/>
</dbReference>
<organism evidence="3">
    <name type="scientific">Candidatus Berkiella cookevillensis</name>
    <dbReference type="NCBI Taxonomy" id="437022"/>
    <lineage>
        <taxon>Bacteria</taxon>
        <taxon>Pseudomonadati</taxon>
        <taxon>Pseudomonadota</taxon>
        <taxon>Gammaproteobacteria</taxon>
        <taxon>Candidatus Berkiellales</taxon>
        <taxon>Candidatus Berkiellaceae</taxon>
        <taxon>Candidatus Berkiella</taxon>
    </lineage>
</organism>
<protein>
    <submittedName>
        <fullName evidence="3">PTS system mannose-specific EIIAB component</fullName>
    </submittedName>
</protein>
<dbReference type="InterPro" id="IPR051471">
    <property type="entry name" value="Bacterial_PTS_sugar_comp"/>
</dbReference>
<feature type="domain" description="PTS EIIA type-4" evidence="2">
    <location>
        <begin position="2"/>
        <end position="125"/>
    </location>
</feature>
<reference evidence="4" key="3">
    <citation type="submission" date="2021-06" db="EMBL/GenBank/DDBJ databases">
        <title>Genomic Description and Analysis of Intracellular Bacteria, Candidatus Berkiella cookevillensis and Candidatus Berkiella aquae.</title>
        <authorList>
            <person name="Kidane D.T."/>
            <person name="Mehari Y.T."/>
            <person name="Rice F.C."/>
            <person name="Arivett B.A."/>
            <person name="Farone A.L."/>
            <person name="Berk S.G."/>
            <person name="Farone M.B."/>
        </authorList>
    </citation>
    <scope>NUCLEOTIDE SEQUENCE</scope>
    <source>
        <strain evidence="4">CC99</strain>
    </source>
</reference>
<dbReference type="Gene3D" id="3.40.50.510">
    <property type="entry name" value="Phosphotransferase system, mannose-type IIA component"/>
    <property type="match status" value="1"/>
</dbReference>
<evidence type="ECO:0000313" key="3">
    <source>
        <dbReference type="EMBL" id="KRG18133.1"/>
    </source>
</evidence>
<dbReference type="GO" id="GO:0009401">
    <property type="term" value="P:phosphoenolpyruvate-dependent sugar phosphotransferase system"/>
    <property type="evidence" value="ECO:0007669"/>
    <property type="project" value="InterPro"/>
</dbReference>
<dbReference type="GO" id="GO:0016020">
    <property type="term" value="C:membrane"/>
    <property type="evidence" value="ECO:0007669"/>
    <property type="project" value="InterPro"/>
</dbReference>
<keyword evidence="1" id="KW-0808">Transferase</keyword>
<dbReference type="SUPFAM" id="SSF53062">
    <property type="entry name" value="PTS system fructose IIA component-like"/>
    <property type="match status" value="1"/>
</dbReference>